<evidence type="ECO:0000256" key="1">
    <source>
        <dbReference type="SAM" id="MobiDB-lite"/>
    </source>
</evidence>
<keyword evidence="2" id="KW-0472">Membrane</keyword>
<dbReference type="EMBL" id="SDWS01000001">
    <property type="protein sequence ID" value="RYB96636.1"/>
    <property type="molecule type" value="Genomic_DNA"/>
</dbReference>
<sequence length="218" mass="23051">MSSVDDRLREAFATPDDEWVRRAPVAHRELRARHRRHQLVRLGVVSGLAAAAVVVAVAVVGGDPGTRTIEPADPTPTSTAPAGAAPLEGTWISGPLGRPEVRAAARAAGAPDAAGAMLEDLPDGTFRVVMVVRGSSLQTRIRSTGAEDAIMDEEIISTSGAELRLRTLFGDPGASVHGWRVRGDELTMTFRSTTEGASAGVPGEAWHRLLYDSAPFTR</sequence>
<feature type="compositionally biased region" description="Low complexity" evidence="1">
    <location>
        <begin position="71"/>
        <end position="86"/>
    </location>
</feature>
<dbReference type="AlphaFoldDB" id="A0A4Q2S5L9"/>
<protein>
    <submittedName>
        <fullName evidence="3">Uncharacterized protein</fullName>
    </submittedName>
</protein>
<evidence type="ECO:0000313" key="3">
    <source>
        <dbReference type="EMBL" id="RYB96636.1"/>
    </source>
</evidence>
<evidence type="ECO:0000256" key="2">
    <source>
        <dbReference type="SAM" id="Phobius"/>
    </source>
</evidence>
<dbReference type="RefSeq" id="WP_129473584.1">
    <property type="nucleotide sequence ID" value="NZ_SDWS01000001.1"/>
</dbReference>
<organism evidence="3 4">
    <name type="scientific">Nocardioides glacieisoli</name>
    <dbReference type="NCBI Taxonomy" id="1168730"/>
    <lineage>
        <taxon>Bacteria</taxon>
        <taxon>Bacillati</taxon>
        <taxon>Actinomycetota</taxon>
        <taxon>Actinomycetes</taxon>
        <taxon>Propionibacteriales</taxon>
        <taxon>Nocardioidaceae</taxon>
        <taxon>Nocardioides</taxon>
    </lineage>
</organism>
<reference evidence="3 4" key="1">
    <citation type="submission" date="2019-01" db="EMBL/GenBank/DDBJ databases">
        <title>Novel species of Nocardioides.</title>
        <authorList>
            <person name="Liu Q."/>
            <person name="Xin Y.-H."/>
        </authorList>
    </citation>
    <scope>NUCLEOTIDE SEQUENCE [LARGE SCALE GENOMIC DNA]</scope>
    <source>
        <strain evidence="3 4">HLT3-15</strain>
    </source>
</reference>
<gene>
    <name evidence="3" type="ORF">EUA06_03490</name>
</gene>
<feature type="transmembrane region" description="Helical" evidence="2">
    <location>
        <begin position="39"/>
        <end position="61"/>
    </location>
</feature>
<name>A0A4Q2S5L9_9ACTN</name>
<dbReference type="OrthoDB" id="9859967at2"/>
<keyword evidence="4" id="KW-1185">Reference proteome</keyword>
<proteinExistence type="predicted"/>
<comment type="caution">
    <text evidence="3">The sequence shown here is derived from an EMBL/GenBank/DDBJ whole genome shotgun (WGS) entry which is preliminary data.</text>
</comment>
<keyword evidence="2" id="KW-1133">Transmembrane helix</keyword>
<dbReference type="Proteomes" id="UP000291838">
    <property type="component" value="Unassembled WGS sequence"/>
</dbReference>
<keyword evidence="2" id="KW-0812">Transmembrane</keyword>
<evidence type="ECO:0000313" key="4">
    <source>
        <dbReference type="Proteomes" id="UP000291838"/>
    </source>
</evidence>
<accession>A0A4Q2S5L9</accession>
<feature type="region of interest" description="Disordered" evidence="1">
    <location>
        <begin position="67"/>
        <end position="89"/>
    </location>
</feature>